<evidence type="ECO:0000313" key="3">
    <source>
        <dbReference type="EMBL" id="PPK67408.1"/>
    </source>
</evidence>
<dbReference type="InterPro" id="IPR041581">
    <property type="entry name" value="Glyoxalase_6"/>
</dbReference>
<evidence type="ECO:0000313" key="4">
    <source>
        <dbReference type="Proteomes" id="UP000239203"/>
    </source>
</evidence>
<proteinExistence type="predicted"/>
<feature type="domain" description="VOC" evidence="2">
    <location>
        <begin position="34"/>
        <end position="147"/>
    </location>
</feature>
<comment type="caution">
    <text evidence="3">The sequence shown here is derived from an EMBL/GenBank/DDBJ whole genome shotgun (WGS) entry which is preliminary data.</text>
</comment>
<dbReference type="AlphaFoldDB" id="A0A2S6GQA2"/>
<dbReference type="SUPFAM" id="SSF54593">
    <property type="entry name" value="Glyoxalase/Bleomycin resistance protein/Dihydroxybiphenyl dioxygenase"/>
    <property type="match status" value="1"/>
</dbReference>
<dbReference type="InterPro" id="IPR029068">
    <property type="entry name" value="Glyas_Bleomycin-R_OHBP_Dase"/>
</dbReference>
<evidence type="ECO:0000259" key="2">
    <source>
        <dbReference type="PROSITE" id="PS51819"/>
    </source>
</evidence>
<gene>
    <name evidence="3" type="ORF">CLV40_10771</name>
</gene>
<evidence type="ECO:0000256" key="1">
    <source>
        <dbReference type="SAM" id="MobiDB-lite"/>
    </source>
</evidence>
<name>A0A2S6GQA2_9PSEU</name>
<keyword evidence="4" id="KW-1185">Reference proteome</keyword>
<feature type="compositionally biased region" description="Polar residues" evidence="1">
    <location>
        <begin position="15"/>
        <end position="28"/>
    </location>
</feature>
<dbReference type="PROSITE" id="PS51819">
    <property type="entry name" value="VOC"/>
    <property type="match status" value="1"/>
</dbReference>
<feature type="region of interest" description="Disordered" evidence="1">
    <location>
        <begin position="1"/>
        <end position="29"/>
    </location>
</feature>
<protein>
    <recommendedName>
        <fullName evidence="2">VOC domain-containing protein</fullName>
    </recommendedName>
</protein>
<reference evidence="3 4" key="1">
    <citation type="submission" date="2018-02" db="EMBL/GenBank/DDBJ databases">
        <title>Genomic Encyclopedia of Archaeal and Bacterial Type Strains, Phase II (KMG-II): from individual species to whole genera.</title>
        <authorList>
            <person name="Goeker M."/>
        </authorList>
    </citation>
    <scope>NUCLEOTIDE SEQUENCE [LARGE SCALE GENOMIC DNA]</scope>
    <source>
        <strain evidence="3 4">YU 961-1</strain>
    </source>
</reference>
<dbReference type="Proteomes" id="UP000239203">
    <property type="component" value="Unassembled WGS sequence"/>
</dbReference>
<dbReference type="PANTHER" id="PTHR35908">
    <property type="entry name" value="HYPOTHETICAL FUSION PROTEIN"/>
    <property type="match status" value="1"/>
</dbReference>
<dbReference type="Pfam" id="PF18029">
    <property type="entry name" value="Glyoxalase_6"/>
    <property type="match status" value="1"/>
</dbReference>
<dbReference type="Gene3D" id="3.10.180.10">
    <property type="entry name" value="2,3-Dihydroxybiphenyl 1,2-Dioxygenase, domain 1"/>
    <property type="match status" value="1"/>
</dbReference>
<dbReference type="InterPro" id="IPR037523">
    <property type="entry name" value="VOC_core"/>
</dbReference>
<dbReference type="EMBL" id="PTIX01000007">
    <property type="protein sequence ID" value="PPK67408.1"/>
    <property type="molecule type" value="Genomic_DNA"/>
</dbReference>
<organism evidence="3 4">
    <name type="scientific">Actinokineospora auranticolor</name>
    <dbReference type="NCBI Taxonomy" id="155976"/>
    <lineage>
        <taxon>Bacteria</taxon>
        <taxon>Bacillati</taxon>
        <taxon>Actinomycetota</taxon>
        <taxon>Actinomycetes</taxon>
        <taxon>Pseudonocardiales</taxon>
        <taxon>Pseudonocardiaceae</taxon>
        <taxon>Actinokineospora</taxon>
    </lineage>
</organism>
<dbReference type="CDD" id="cd06587">
    <property type="entry name" value="VOC"/>
    <property type="match status" value="1"/>
</dbReference>
<sequence length="149" mass="15387">MAVGTFSGMSEDIDTNTASGNPTATGQHSGDRIGIVTVTIDCADPRGLATFWTEALGYKITADYGGEFVLLGPASGEQAVGVGLQRVAEEKVTKNRVHLDFHTPDRAAEVARLVGLGATPLGEHAVPGLSWTTLTDPAGNEFCVGSTNG</sequence>
<accession>A0A2S6GQA2</accession>
<dbReference type="PANTHER" id="PTHR35908:SF1">
    <property type="entry name" value="CONSERVED PROTEIN"/>
    <property type="match status" value="1"/>
</dbReference>